<dbReference type="Gene3D" id="1.10.3720.10">
    <property type="entry name" value="MetI-like"/>
    <property type="match status" value="2"/>
</dbReference>
<gene>
    <name evidence="9" type="ORF">SAMN02745161_0523</name>
</gene>
<dbReference type="RefSeq" id="WP_074215390.1">
    <property type="nucleotide sequence ID" value="NZ_FSRG01000003.1"/>
</dbReference>
<dbReference type="PANTHER" id="PTHR30183">
    <property type="entry name" value="MOLYBDENUM TRANSPORT SYSTEM PERMEASE PROTEIN MODB"/>
    <property type="match status" value="1"/>
</dbReference>
<dbReference type="PROSITE" id="PS50928">
    <property type="entry name" value="ABC_TM1"/>
    <property type="match status" value="2"/>
</dbReference>
<feature type="transmembrane region" description="Helical" evidence="7">
    <location>
        <begin position="320"/>
        <end position="341"/>
    </location>
</feature>
<feature type="transmembrane region" description="Helical" evidence="7">
    <location>
        <begin position="51"/>
        <end position="75"/>
    </location>
</feature>
<evidence type="ECO:0000313" key="10">
    <source>
        <dbReference type="Proteomes" id="UP000184694"/>
    </source>
</evidence>
<feature type="transmembrane region" description="Helical" evidence="7">
    <location>
        <begin position="353"/>
        <end position="378"/>
    </location>
</feature>
<evidence type="ECO:0000256" key="6">
    <source>
        <dbReference type="ARBA" id="ARBA00023136"/>
    </source>
</evidence>
<dbReference type="GO" id="GO:0005886">
    <property type="term" value="C:plasma membrane"/>
    <property type="evidence" value="ECO:0007669"/>
    <property type="project" value="UniProtKB-SubCell"/>
</dbReference>
<reference evidence="10" key="1">
    <citation type="submission" date="2016-11" db="EMBL/GenBank/DDBJ databases">
        <authorList>
            <person name="Varghese N."/>
            <person name="Submissions S."/>
        </authorList>
    </citation>
    <scope>NUCLEOTIDE SEQUENCE [LARGE SCALE GENOMIC DNA]</scope>
    <source>
        <strain evidence="10">DSM 17456</strain>
    </source>
</reference>
<accession>A0A1N6DVW4</accession>
<feature type="domain" description="ABC transmembrane type-1" evidence="8">
    <location>
        <begin position="48"/>
        <end position="247"/>
    </location>
</feature>
<keyword evidence="6 7" id="KW-0472">Membrane</keyword>
<sequence length="530" mass="58186">MKKIYSKAIPLTVAALALTPIIVIFSSALQPRGDLWAHLLQTSLPTLALNTLSLCLGVAIGTGILGVVLGWLIAACEFPGRRFFSTALLLPMAIPTYVFAFVFLGLFDFSSPLQLLLRDWFGTVPFDVRSVWTVCIIMTLALYPYVYVMAKSGFTTQGQRCLEAARTLGCSTTTVFYSVALPLCRPWIATGILLVLMETLADFGAVSVFNFDTFTTAVYKAWYGFFSLSTASQLASILVLLALVLLSSEQRLRRKMRFTQEHSQFNRIPLSGTKAIAACIFCCTIFFIGFLLPVIQLALWSLDTLSIELSSRYITFSTNTLMLGLLAAGVTCLGALALAYAARFQNTKNTQWLISLSTIGYSLPGTVLAVGIIAPVAYFDNVYIQVVSWITEQPVRPLLQGTILTLLIAYAVRFMAAAYGSINSNMQRITPSMDDASILMGVTGWKMLRKVHLPQLKTGIFTAALLVLVDVMKEMPITLMTRPFGWDTLAVKIYELTSEGEWERAAIPAILLILVGLIPVLCINQKTDSV</sequence>
<evidence type="ECO:0000313" key="9">
    <source>
        <dbReference type="EMBL" id="SIN74929.1"/>
    </source>
</evidence>
<comment type="subcellular location">
    <subcellularLocation>
        <location evidence="1 7">Cell membrane</location>
        <topology evidence="1 7">Multi-pass membrane protein</topology>
    </subcellularLocation>
</comment>
<dbReference type="CDD" id="cd06261">
    <property type="entry name" value="TM_PBP2"/>
    <property type="match status" value="2"/>
</dbReference>
<evidence type="ECO:0000256" key="1">
    <source>
        <dbReference type="ARBA" id="ARBA00004651"/>
    </source>
</evidence>
<comment type="similarity">
    <text evidence="7">Belongs to the binding-protein-dependent transport system permease family.</text>
</comment>
<feature type="transmembrane region" description="Helical" evidence="7">
    <location>
        <begin position="456"/>
        <end position="472"/>
    </location>
</feature>
<keyword evidence="4 7" id="KW-0812">Transmembrane</keyword>
<dbReference type="InterPro" id="IPR000515">
    <property type="entry name" value="MetI-like"/>
</dbReference>
<evidence type="ECO:0000256" key="3">
    <source>
        <dbReference type="ARBA" id="ARBA00022475"/>
    </source>
</evidence>
<dbReference type="SUPFAM" id="SSF161098">
    <property type="entry name" value="MetI-like"/>
    <property type="match status" value="2"/>
</dbReference>
<dbReference type="InterPro" id="IPR035906">
    <property type="entry name" value="MetI-like_sf"/>
</dbReference>
<feature type="transmembrane region" description="Helical" evidence="7">
    <location>
        <begin position="275"/>
        <end position="300"/>
    </location>
</feature>
<protein>
    <submittedName>
        <fullName evidence="9">Iron(III) transport system permease protein</fullName>
    </submittedName>
</protein>
<feature type="transmembrane region" description="Helical" evidence="7">
    <location>
        <begin position="221"/>
        <end position="246"/>
    </location>
</feature>
<dbReference type="AlphaFoldDB" id="A0A1N6DVW4"/>
<dbReference type="PANTHER" id="PTHR30183:SF2">
    <property type="entry name" value="IRON UTILIZATION PROTEIN"/>
    <property type="match status" value="1"/>
</dbReference>
<evidence type="ECO:0000256" key="7">
    <source>
        <dbReference type="RuleBase" id="RU363032"/>
    </source>
</evidence>
<keyword evidence="2 7" id="KW-0813">Transport</keyword>
<evidence type="ECO:0000256" key="2">
    <source>
        <dbReference type="ARBA" id="ARBA00022448"/>
    </source>
</evidence>
<evidence type="ECO:0000256" key="5">
    <source>
        <dbReference type="ARBA" id="ARBA00022989"/>
    </source>
</evidence>
<dbReference type="OrthoDB" id="9795403at2"/>
<dbReference type="GO" id="GO:0055085">
    <property type="term" value="P:transmembrane transport"/>
    <property type="evidence" value="ECO:0007669"/>
    <property type="project" value="InterPro"/>
</dbReference>
<dbReference type="EMBL" id="FSRG01000003">
    <property type="protein sequence ID" value="SIN74929.1"/>
    <property type="molecule type" value="Genomic_DNA"/>
</dbReference>
<evidence type="ECO:0000256" key="4">
    <source>
        <dbReference type="ARBA" id="ARBA00022692"/>
    </source>
</evidence>
<proteinExistence type="inferred from homology"/>
<feature type="transmembrane region" description="Helical" evidence="7">
    <location>
        <begin position="187"/>
        <end position="209"/>
    </location>
</feature>
<feature type="domain" description="ABC transmembrane type-1" evidence="8">
    <location>
        <begin position="317"/>
        <end position="523"/>
    </location>
</feature>
<keyword evidence="10" id="KW-1185">Reference proteome</keyword>
<name>A0A1N6DVW4_9BACT</name>
<dbReference type="Pfam" id="PF00528">
    <property type="entry name" value="BPD_transp_1"/>
    <property type="match status" value="2"/>
</dbReference>
<feature type="transmembrane region" description="Helical" evidence="7">
    <location>
        <begin position="398"/>
        <end position="419"/>
    </location>
</feature>
<dbReference type="STRING" id="1121457.SAMN02745161_0523"/>
<dbReference type="FunFam" id="1.10.3720.10:FF:000088">
    <property type="entry name" value="Iron(III) ABC transporter, permease protein"/>
    <property type="match status" value="1"/>
</dbReference>
<evidence type="ECO:0000259" key="8">
    <source>
        <dbReference type="PROSITE" id="PS50928"/>
    </source>
</evidence>
<keyword evidence="5 7" id="KW-1133">Transmembrane helix</keyword>
<feature type="transmembrane region" description="Helical" evidence="7">
    <location>
        <begin position="505"/>
        <end position="523"/>
    </location>
</feature>
<feature type="transmembrane region" description="Helical" evidence="7">
    <location>
        <begin position="130"/>
        <end position="150"/>
    </location>
</feature>
<organism evidence="9 10">
    <name type="scientific">Halodesulfovibrio marinisediminis DSM 17456</name>
    <dbReference type="NCBI Taxonomy" id="1121457"/>
    <lineage>
        <taxon>Bacteria</taxon>
        <taxon>Pseudomonadati</taxon>
        <taxon>Thermodesulfobacteriota</taxon>
        <taxon>Desulfovibrionia</taxon>
        <taxon>Desulfovibrionales</taxon>
        <taxon>Desulfovibrionaceae</taxon>
        <taxon>Halodesulfovibrio</taxon>
    </lineage>
</organism>
<dbReference type="Proteomes" id="UP000184694">
    <property type="component" value="Unassembled WGS sequence"/>
</dbReference>
<keyword evidence="3" id="KW-1003">Cell membrane</keyword>
<feature type="transmembrane region" description="Helical" evidence="7">
    <location>
        <begin position="87"/>
        <end position="110"/>
    </location>
</feature>